<evidence type="ECO:0000256" key="5">
    <source>
        <dbReference type="ARBA" id="ARBA00022692"/>
    </source>
</evidence>
<keyword evidence="6" id="KW-0479">Metal-binding</keyword>
<dbReference type="GO" id="GO:0019646">
    <property type="term" value="P:aerobic electron transport chain"/>
    <property type="evidence" value="ECO:0007669"/>
    <property type="project" value="InterPro"/>
</dbReference>
<feature type="transmembrane region" description="Helical" evidence="11">
    <location>
        <begin position="199"/>
        <end position="220"/>
    </location>
</feature>
<keyword evidence="4" id="KW-0349">Heme</keyword>
<feature type="transmembrane region" description="Helical" evidence="11">
    <location>
        <begin position="280"/>
        <end position="299"/>
    </location>
</feature>
<feature type="transmembrane region" description="Helical" evidence="11">
    <location>
        <begin position="250"/>
        <end position="273"/>
    </location>
</feature>
<keyword evidence="8 11" id="KW-1133">Transmembrane helix</keyword>
<dbReference type="GO" id="GO:0046872">
    <property type="term" value="F:metal ion binding"/>
    <property type="evidence" value="ECO:0007669"/>
    <property type="project" value="UniProtKB-KW"/>
</dbReference>
<evidence type="ECO:0000256" key="4">
    <source>
        <dbReference type="ARBA" id="ARBA00022617"/>
    </source>
</evidence>
<accession>A0A830GT44</accession>
<feature type="transmembrane region" description="Helical" evidence="11">
    <location>
        <begin position="55"/>
        <end position="79"/>
    </location>
</feature>
<dbReference type="GO" id="GO:0009055">
    <property type="term" value="F:electron transfer activity"/>
    <property type="evidence" value="ECO:0007669"/>
    <property type="project" value="InterPro"/>
</dbReference>
<evidence type="ECO:0000256" key="9">
    <source>
        <dbReference type="ARBA" id="ARBA00023004"/>
    </source>
</evidence>
<proteinExistence type="predicted"/>
<dbReference type="RefSeq" id="WP_188595791.1">
    <property type="nucleotide sequence ID" value="NZ_BMNL01000001.1"/>
</dbReference>
<keyword evidence="7" id="KW-0249">Electron transport</keyword>
<keyword evidence="10 11" id="KW-0472">Membrane</keyword>
<keyword evidence="13" id="KW-1185">Reference proteome</keyword>
<feature type="transmembrane region" description="Helical" evidence="11">
    <location>
        <begin position="166"/>
        <end position="187"/>
    </location>
</feature>
<comment type="subcellular location">
    <subcellularLocation>
        <location evidence="1">Cell membrane</location>
        <topology evidence="1">Multi-pass membrane protein</topology>
    </subcellularLocation>
</comment>
<feature type="transmembrane region" description="Helical" evidence="11">
    <location>
        <begin position="91"/>
        <end position="113"/>
    </location>
</feature>
<protein>
    <submittedName>
        <fullName evidence="12">Cytochrome oxidase subunit I</fullName>
    </submittedName>
</protein>
<keyword evidence="5 11" id="KW-0812">Transmembrane</keyword>
<evidence type="ECO:0000313" key="13">
    <source>
        <dbReference type="Proteomes" id="UP000610960"/>
    </source>
</evidence>
<name>A0A830GT44_9CREN</name>
<dbReference type="Pfam" id="PF01654">
    <property type="entry name" value="Cyt_bd_oxida_I"/>
    <property type="match status" value="1"/>
</dbReference>
<dbReference type="Proteomes" id="UP000610960">
    <property type="component" value="Unassembled WGS sequence"/>
</dbReference>
<evidence type="ECO:0000256" key="11">
    <source>
        <dbReference type="SAM" id="Phobius"/>
    </source>
</evidence>
<reference evidence="12" key="1">
    <citation type="journal article" date="2014" name="Int. J. Syst. Evol. Microbiol.">
        <title>Complete genome sequence of Corynebacterium casei LMG S-19264T (=DSM 44701T), isolated from a smear-ripened cheese.</title>
        <authorList>
            <consortium name="US DOE Joint Genome Institute (JGI-PGF)"/>
            <person name="Walter F."/>
            <person name="Albersmeier A."/>
            <person name="Kalinowski J."/>
            <person name="Ruckert C."/>
        </authorList>
    </citation>
    <scope>NUCLEOTIDE SEQUENCE</scope>
    <source>
        <strain evidence="12">JCM 10088</strain>
    </source>
</reference>
<reference evidence="12" key="2">
    <citation type="submission" date="2020-09" db="EMBL/GenBank/DDBJ databases">
        <authorList>
            <person name="Sun Q."/>
            <person name="Ohkuma M."/>
        </authorList>
    </citation>
    <scope>NUCLEOTIDE SEQUENCE</scope>
    <source>
        <strain evidence="12">JCM 10088</strain>
    </source>
</reference>
<dbReference type="InterPro" id="IPR002585">
    <property type="entry name" value="Cyt-d_ubiquinol_oxidase_su_1"/>
</dbReference>
<dbReference type="GO" id="GO:0070069">
    <property type="term" value="C:cytochrome complex"/>
    <property type="evidence" value="ECO:0007669"/>
    <property type="project" value="InterPro"/>
</dbReference>
<evidence type="ECO:0000256" key="7">
    <source>
        <dbReference type="ARBA" id="ARBA00022982"/>
    </source>
</evidence>
<dbReference type="AlphaFoldDB" id="A0A830GT44"/>
<evidence type="ECO:0000256" key="2">
    <source>
        <dbReference type="ARBA" id="ARBA00022448"/>
    </source>
</evidence>
<feature type="transmembrane region" description="Helical" evidence="11">
    <location>
        <begin position="6"/>
        <end position="34"/>
    </location>
</feature>
<keyword evidence="2" id="KW-0813">Transport</keyword>
<sequence length="365" mass="39397">MNMVMFSFVLLGFTLLMHLVFVNVIIGAAALTVVMRYVAYRRGDAGLELLARRAFRILVVSDLFGGVWATILTVLMAGLYPSMTAIFTYDYFYPVAISITGIMVSIPLIAIYWHLWGRINPRLHSLLGLPLLASILLVPMGFRYFFAGMTYADPSSALANPVYPPLIIHTLIGATDIGAFVIAAVLATKGNLDVRGVRISLGTGLALLPAQAAAGGYYYAVLTRYSPYVAGNVGGPLLGYPNGSPMVYPAFYSGVALAAVLGAVAVYAFYASLRGEVRRWAVIASGVLSEAVMLLMEYANDMARYPYIFVEGSGGVAASNLLDSLMPIPLGAIYIMLASSIFFVGVFSAAFYYAILRRFIPETEE</sequence>
<evidence type="ECO:0000256" key="10">
    <source>
        <dbReference type="ARBA" id="ARBA00023136"/>
    </source>
</evidence>
<dbReference type="GO" id="GO:0005886">
    <property type="term" value="C:plasma membrane"/>
    <property type="evidence" value="ECO:0007669"/>
    <property type="project" value="UniProtKB-SubCell"/>
</dbReference>
<gene>
    <name evidence="12" type="ORF">GCM10007981_04060</name>
</gene>
<feature type="transmembrane region" description="Helical" evidence="11">
    <location>
        <begin position="125"/>
        <end position="146"/>
    </location>
</feature>
<evidence type="ECO:0000256" key="8">
    <source>
        <dbReference type="ARBA" id="ARBA00022989"/>
    </source>
</evidence>
<feature type="transmembrane region" description="Helical" evidence="11">
    <location>
        <begin position="332"/>
        <end position="355"/>
    </location>
</feature>
<keyword evidence="9" id="KW-0408">Iron</keyword>
<evidence type="ECO:0000256" key="6">
    <source>
        <dbReference type="ARBA" id="ARBA00022723"/>
    </source>
</evidence>
<dbReference type="EMBL" id="BMNL01000001">
    <property type="protein sequence ID" value="GGP19625.1"/>
    <property type="molecule type" value="Genomic_DNA"/>
</dbReference>
<dbReference type="OrthoDB" id="15382at2157"/>
<organism evidence="12 13">
    <name type="scientific">Thermocladium modestius</name>
    <dbReference type="NCBI Taxonomy" id="62609"/>
    <lineage>
        <taxon>Archaea</taxon>
        <taxon>Thermoproteota</taxon>
        <taxon>Thermoprotei</taxon>
        <taxon>Thermoproteales</taxon>
        <taxon>Thermoproteaceae</taxon>
        <taxon>Thermocladium</taxon>
    </lineage>
</organism>
<evidence type="ECO:0000256" key="3">
    <source>
        <dbReference type="ARBA" id="ARBA00022475"/>
    </source>
</evidence>
<evidence type="ECO:0000313" key="12">
    <source>
        <dbReference type="EMBL" id="GGP19625.1"/>
    </source>
</evidence>
<keyword evidence="3" id="KW-1003">Cell membrane</keyword>
<comment type="caution">
    <text evidence="12">The sequence shown here is derived from an EMBL/GenBank/DDBJ whole genome shotgun (WGS) entry which is preliminary data.</text>
</comment>
<evidence type="ECO:0000256" key="1">
    <source>
        <dbReference type="ARBA" id="ARBA00004651"/>
    </source>
</evidence>